<dbReference type="SMART" id="SM00165">
    <property type="entry name" value="UBA"/>
    <property type="match status" value="1"/>
</dbReference>
<evidence type="ECO:0000256" key="13">
    <source>
        <dbReference type="SAM" id="MobiDB-lite"/>
    </source>
</evidence>
<dbReference type="Gene3D" id="3.10.20.90">
    <property type="entry name" value="Phosphatidylinositol 3-kinase Catalytic Subunit, Chain A, domain 1"/>
    <property type="match status" value="1"/>
</dbReference>
<dbReference type="SUPFAM" id="SSF48371">
    <property type="entry name" value="ARM repeat"/>
    <property type="match status" value="3"/>
</dbReference>
<dbReference type="GO" id="GO:0016579">
    <property type="term" value="P:protein deubiquitination"/>
    <property type="evidence" value="ECO:0007669"/>
    <property type="project" value="InterPro"/>
</dbReference>
<feature type="compositionally biased region" description="Basic and acidic residues" evidence="13">
    <location>
        <begin position="2596"/>
        <end position="2605"/>
    </location>
</feature>
<comment type="similarity">
    <text evidence="2">Belongs to the peptidase C19 family.</text>
</comment>
<dbReference type="InterPro" id="IPR056850">
    <property type="entry name" value="ARM_UBP34_24_USP9X_Y"/>
</dbReference>
<dbReference type="PROSITE" id="PS00973">
    <property type="entry name" value="USP_2"/>
    <property type="match status" value="1"/>
</dbReference>
<evidence type="ECO:0000313" key="17">
    <source>
        <dbReference type="RefSeq" id="XP_034085609.1"/>
    </source>
</evidence>
<evidence type="ECO:0000256" key="2">
    <source>
        <dbReference type="ARBA" id="ARBA00009085"/>
    </source>
</evidence>
<dbReference type="Gene3D" id="1.10.8.10">
    <property type="entry name" value="DNA helicase RuvA subunit, C-terminal domain"/>
    <property type="match status" value="1"/>
</dbReference>
<gene>
    <name evidence="17" type="primary">usp24</name>
</gene>
<keyword evidence="4" id="KW-0597">Phosphoprotein</keyword>
<dbReference type="InterPro" id="IPR047061">
    <property type="entry name" value="UBP24_Ubl"/>
</dbReference>
<evidence type="ECO:0000256" key="4">
    <source>
        <dbReference type="ARBA" id="ARBA00022553"/>
    </source>
</evidence>
<dbReference type="InterPro" id="IPR001394">
    <property type="entry name" value="Peptidase_C19_UCH"/>
</dbReference>
<feature type="region of interest" description="Disordered" evidence="13">
    <location>
        <begin position="1007"/>
        <end position="1030"/>
    </location>
</feature>
<dbReference type="Pfam" id="PF22900">
    <property type="entry name" value="UCH_UBL1"/>
    <property type="match status" value="1"/>
</dbReference>
<evidence type="ECO:0000313" key="16">
    <source>
        <dbReference type="Proteomes" id="UP000515161"/>
    </source>
</evidence>
<sequence>METEEEQHITTLLCMGFPDPDVIRKALRLAKNDINEAVALLTNESPGLGYGYEPMESGPAPGVGSTGDGESSGRTGTGGFDPPPAYHDVVDSERSNDENGNCSGGSMEFPTTNLYELESRVFTDHWSIPYKREESLGKCLIASTCLARHGLADADENCKRFIDRCMPEAFKKLLTSSAVHKWGTEIHEGIYNMLMLLVELVAERVKQDPVPVGLMGVLTMAFNPDNEYHFKNRMKVCQRSWAEVFGEEANMFAVSPSNSYQKEPHGWLVDLVNRFGELGGFTAIQTKLNIDEIEIACVSALVQPLGVSAEYLNSSLVQPMLDPVIHKMITYVQNLEEKDLKDKRLVSIPDLLSAIKLLCMRFQRELVTVVDDLRLDTLLRMLKTPHFSTKMNSLKEVTKLIEESTVSKTVKNAIDTDKLLDWLVENSVLSIALEGNIDQAQYCERIKGIIELLGSKLSLDELSKIWKIQAGQSSTVIENIHTIIAAAAVKFSFDQLTHLFALIQKSWEVESDRVRQKLLSLIGRIGREARSETTTGKVLEVLWELAHLPSLPTSLVQQALEEHLGILSDAYAVKETVKRNYIIKCIEDIKKASQPSAPQAVWVVPALRQLHEITRSFIKQTYQKQDKSIIQDLKKNFEIVKLITGSLVCCHRLAVTAAGNSGLSGSTLVDGRYTYQEYLDSHLRFLAFFLQEASLYLVWNRAKELWECLVSGPDVCELDREMCFEWFTKGQHDLESDVQQQLFKEKILKLEPYEITMNGFNLFKTFFENVNLCDHRLKRQGTQLCVERLDLAGMDFIWRIAMETPDEEIANEAIQLIITYSYTNLNPKMKKDSVSLHKKFIADCYKRLEAASSALGGPTLTHAVTRATKMLTATAMPTVATSVQSPSRYRGGFGSTKLVIIERLLLLAERYVITIEDLYSVPRTILPHGASFNGHPVALHITYESTKDTFTLETHSNETIGSIRWKISEHLSCPVDNVQIFANDSVMTMNRDQKLLSQLGFNDEQSLTVKSSGTGTPSGSSESSASASSSSSSAVFNSAYALEQEKSLPGVVMALVCNVFEMLYQLANLDETRITLRVRKLLLLIPTDPEVQDALDNFVPKESSVWSHQVHQTVTRSGRVKTLFQGTGSRSPSMSSKQQHQAPSAASILESLFRSSAPGMSTFRVLYNLEVLSSKLMPTSDDEMAKTSSKSFCENFLKAGGLSLVVNVMQRDSIPSEVDYETRQGVYSICLQLARFLLVGQSMPAALDDDVIRDGESLSSRPFRNAGRAGRQLSLCGTPEKSSYRQMSLSERSSIRVEEIVPAARVAIQTMEVGDFTSTVACFMRLTWAAAAGRLDLVGSPQPIRETHSSLLPQGVRTRVSSTGSNCSSSSEGETPPTALHAGICVRQQCVSIKDTIIAREALSLLVTCLQLRCQQLCSFYNLPSVNDFIIDVLLGSPSGEIRRVACDQLYTLSQTDTSAFAEVQKPNLFLISVVLTAQLPLWSPTSIMRGVNQRLLSQCTEYFDLRCQLLDDLTTSEMEVLKVSAATMLEDEISWLDNFEPSWSSEMETSEADNILLAGHLRLIKTLLSLCGNDKEHLGQSLIQQLLDDFLFRASRIIINSSNPTPSPAPSHDFHPKCSTASSRLAAYEVLVMLADSSLSNLRLIVKELMTMHHQSDPSLCKEFDYLPPVESRSVSGFVGLKNGGATCYMNAVFQQLYMQPGLAEAFLSIEEDTDQPEESVFYQVQSLFGHLMESKLQYYIPENFWKIFKMWNKELYVREQQDAYEFFTSLVDQLDEHLKKMGREQIFKNTFQGIFSDQKICKDCPHRYEREETFMALNLGVTSCQSLEISLDQFVRGEVLEGSNAYYCEKCKEKRTTVKRTCIKSLPSVLCIHLMRFGFDWESGRSIKYDEQIRFPWVLNMEPYTVSGMARQDCSGEASESRGDGTSGGSPRKKVTISENYELVGVVVHSGQAHAGHYYSFIKDRRGSARGRWYKFNDNVVEEFDMNDETLEYECFGGEYRPKVYDQSNPYPDVRRRYWNAYMLFYQKISDQNSPVLPKKSRVSIMRQEAEDLTLSAPSSPDVSPQSSPRPPRANNDRLTILTRLVRKGEKKGLFVEKMPASIYQMVRDENLKFMKNRDVYNSDYFNFTLSLASVNATKLKHADYQPMAKESLKLAVHFLFHTYLHTKKKLRVDTEEWMATVEVLLTKSSEACQWMAQYLVGPEGREITRVCLLECSVREVRVVFASILEKTLECSLHFGDPGADNLMDTLLSLLDKDVPENVKNCAQYFGLFSNFAQRGCGPCQLLLKHSAYRRMLIFLLGPNRQNNQNRRWSPAQAREFLHLHNTLAFITLHSDLDPQRTHPPEGSKLRVSCIPSSTQLLPLNADIQASLFTPEGQPYLLEVMFAMRELSGPLSLLIEMVTYISYCNEPFSLGVLQLLKSQLETAPPHELKNVFQMLQELLVMEDPLQTQRLKYAFESEKGLLALMHQSNNVDSRRCYQCVKFLVTLAQKCAPAKDYFKDLSGHWSWAVQWLQKKMTEHYWTPQSNVSNETSTNKTFQRTISAQDTLAYATALLNEKEQSGSSNGSDGSPANENADRSLRQGSESPMMLGDSKSDLEDVDP</sequence>
<feature type="domain" description="UBA" evidence="14">
    <location>
        <begin position="2"/>
        <end position="44"/>
    </location>
</feature>
<dbReference type="GO" id="GO:0005634">
    <property type="term" value="C:nucleus"/>
    <property type="evidence" value="ECO:0007669"/>
    <property type="project" value="TreeGrafter"/>
</dbReference>
<dbReference type="CDD" id="cd02659">
    <property type="entry name" value="peptidase_C19C"/>
    <property type="match status" value="1"/>
</dbReference>
<organism evidence="16 17">
    <name type="scientific">Gymnodraco acuticeps</name>
    <name type="common">Antarctic dragonfish</name>
    <dbReference type="NCBI Taxonomy" id="8218"/>
    <lineage>
        <taxon>Eukaryota</taxon>
        <taxon>Metazoa</taxon>
        <taxon>Chordata</taxon>
        <taxon>Craniata</taxon>
        <taxon>Vertebrata</taxon>
        <taxon>Euteleostomi</taxon>
        <taxon>Actinopterygii</taxon>
        <taxon>Neopterygii</taxon>
        <taxon>Teleostei</taxon>
        <taxon>Neoteleostei</taxon>
        <taxon>Acanthomorphata</taxon>
        <taxon>Eupercaria</taxon>
        <taxon>Perciformes</taxon>
        <taxon>Notothenioidei</taxon>
        <taxon>Bathydraconidae</taxon>
        <taxon>Gymnodraco</taxon>
    </lineage>
</organism>
<feature type="compositionally biased region" description="Polar residues" evidence="13">
    <location>
        <begin position="2564"/>
        <end position="2576"/>
    </location>
</feature>
<dbReference type="InterPro" id="IPR015940">
    <property type="entry name" value="UBA"/>
</dbReference>
<dbReference type="Gene3D" id="3.90.70.10">
    <property type="entry name" value="Cysteine proteinases"/>
    <property type="match status" value="1"/>
</dbReference>
<evidence type="ECO:0000259" key="15">
    <source>
        <dbReference type="PROSITE" id="PS50235"/>
    </source>
</evidence>
<evidence type="ECO:0000256" key="1">
    <source>
        <dbReference type="ARBA" id="ARBA00000707"/>
    </source>
</evidence>
<feature type="compositionally biased region" description="Low complexity" evidence="13">
    <location>
        <begin position="2058"/>
        <end position="2069"/>
    </location>
</feature>
<dbReference type="InterPro" id="IPR033382">
    <property type="entry name" value="USP24_UBA"/>
</dbReference>
<dbReference type="Proteomes" id="UP000515161">
    <property type="component" value="Unplaced"/>
</dbReference>
<keyword evidence="16" id="KW-1185">Reference proteome</keyword>
<evidence type="ECO:0000256" key="3">
    <source>
        <dbReference type="ARBA" id="ARBA00012759"/>
    </source>
</evidence>
<dbReference type="GeneID" id="117555048"/>
<evidence type="ECO:0000256" key="5">
    <source>
        <dbReference type="ARBA" id="ARBA00022670"/>
    </source>
</evidence>
<keyword evidence="7 17" id="KW-0378">Hydrolase</keyword>
<keyword evidence="6" id="KW-0833">Ubl conjugation pathway</keyword>
<dbReference type="RefSeq" id="XP_034085609.1">
    <property type="nucleotide sequence ID" value="XM_034229718.1"/>
</dbReference>
<keyword evidence="5" id="KW-0645">Protease</keyword>
<dbReference type="CTD" id="23358"/>
<dbReference type="CDD" id="cd14286">
    <property type="entry name" value="UBA_UBP24"/>
    <property type="match status" value="1"/>
</dbReference>
<dbReference type="InterPro" id="IPR029071">
    <property type="entry name" value="Ubiquitin-like_domsf"/>
</dbReference>
<feature type="compositionally biased region" description="Low complexity" evidence="13">
    <location>
        <begin position="1011"/>
        <end position="1030"/>
    </location>
</feature>
<dbReference type="EC" id="3.4.19.12" evidence="3"/>
<feature type="region of interest" description="Disordered" evidence="13">
    <location>
        <begin position="1916"/>
        <end position="1935"/>
    </location>
</feature>
<accession>A0A6P8V5S8</accession>
<keyword evidence="8" id="KW-0788">Thiol protease</keyword>
<dbReference type="InterPro" id="IPR016024">
    <property type="entry name" value="ARM-type_fold"/>
</dbReference>
<dbReference type="GO" id="GO:0006508">
    <property type="term" value="P:proteolysis"/>
    <property type="evidence" value="ECO:0007669"/>
    <property type="project" value="UniProtKB-KW"/>
</dbReference>
<dbReference type="PANTHER" id="PTHR24006:SF729">
    <property type="entry name" value="UBIQUITIN CARBOXYL-TERMINAL HYDROLASE 24"/>
    <property type="match status" value="1"/>
</dbReference>
<dbReference type="PROSITE" id="PS50235">
    <property type="entry name" value="USP_3"/>
    <property type="match status" value="1"/>
</dbReference>
<feature type="region of interest" description="Disordered" evidence="13">
    <location>
        <begin position="2054"/>
        <end position="2079"/>
    </location>
</feature>
<dbReference type="Pfam" id="PF25010">
    <property type="entry name" value="ARM_UBP24_USP9X-Y"/>
    <property type="match status" value="1"/>
</dbReference>
<dbReference type="GO" id="GO:0005829">
    <property type="term" value="C:cytosol"/>
    <property type="evidence" value="ECO:0007669"/>
    <property type="project" value="TreeGrafter"/>
</dbReference>
<dbReference type="SUPFAM" id="SSF54236">
    <property type="entry name" value="Ubiquitin-like"/>
    <property type="match status" value="1"/>
</dbReference>
<dbReference type="InterPro" id="IPR028889">
    <property type="entry name" value="USP"/>
</dbReference>
<feature type="domain" description="USP" evidence="15">
    <location>
        <begin position="1680"/>
        <end position="2031"/>
    </location>
</feature>
<evidence type="ECO:0000256" key="10">
    <source>
        <dbReference type="ARBA" id="ARBA00075166"/>
    </source>
</evidence>
<name>A0A6P8V5S8_GYMAC</name>
<protein>
    <recommendedName>
        <fullName evidence="9">Ubiquitin carboxyl-terminal hydrolase 24</fullName>
        <ecNumber evidence="3">3.4.19.12</ecNumber>
    </recommendedName>
    <alternativeName>
        <fullName evidence="12">Deubiquitinating enzyme 24</fullName>
    </alternativeName>
    <alternativeName>
        <fullName evidence="10">Ubiquitin thioesterase 24</fullName>
    </alternativeName>
    <alternativeName>
        <fullName evidence="11">Ubiquitin-specific-processing protease 24</fullName>
    </alternativeName>
</protein>
<dbReference type="CDD" id="cd17065">
    <property type="entry name" value="Ubl_UBP24"/>
    <property type="match status" value="1"/>
</dbReference>
<dbReference type="InterPro" id="IPR009060">
    <property type="entry name" value="UBA-like_sf"/>
</dbReference>
<dbReference type="InterPro" id="IPR050164">
    <property type="entry name" value="Peptidase_C19"/>
</dbReference>
<feature type="region of interest" description="Disordered" evidence="13">
    <location>
        <begin position="50"/>
        <end position="105"/>
    </location>
</feature>
<dbReference type="Pfam" id="PF00443">
    <property type="entry name" value="UCH"/>
    <property type="match status" value="1"/>
</dbReference>
<dbReference type="PROSITE" id="PS50030">
    <property type="entry name" value="UBA"/>
    <property type="match status" value="1"/>
</dbReference>
<comment type="catalytic activity">
    <reaction evidence="1">
        <text>Thiol-dependent hydrolysis of ester, thioester, amide, peptide and isopeptide bonds formed by the C-terminal Gly of ubiquitin (a 76-residue protein attached to proteins as an intracellular targeting signal).</text>
        <dbReference type="EC" id="3.4.19.12"/>
    </reaction>
</comment>
<feature type="compositionally biased region" description="Basic and acidic residues" evidence="13">
    <location>
        <begin position="88"/>
        <end position="97"/>
    </location>
</feature>
<dbReference type="PANTHER" id="PTHR24006">
    <property type="entry name" value="UBIQUITIN CARBOXYL-TERMINAL HYDROLASE"/>
    <property type="match status" value="1"/>
</dbReference>
<evidence type="ECO:0000256" key="8">
    <source>
        <dbReference type="ARBA" id="ARBA00022807"/>
    </source>
</evidence>
<dbReference type="SUPFAM" id="SSF54001">
    <property type="entry name" value="Cysteine proteinases"/>
    <property type="match status" value="1"/>
</dbReference>
<evidence type="ECO:0000259" key="14">
    <source>
        <dbReference type="PROSITE" id="PS50030"/>
    </source>
</evidence>
<dbReference type="InterPro" id="IPR038765">
    <property type="entry name" value="Papain-like_cys_pep_sf"/>
</dbReference>
<feature type="region of interest" description="Disordered" evidence="13">
    <location>
        <begin position="2559"/>
        <end position="2605"/>
    </location>
</feature>
<evidence type="ECO:0000256" key="9">
    <source>
        <dbReference type="ARBA" id="ARBA00071639"/>
    </source>
</evidence>
<dbReference type="FunFam" id="1.10.8.10:FF:000075">
    <property type="entry name" value="Ubiquitin carboxyl-terminal hydrolase 24"/>
    <property type="match status" value="1"/>
</dbReference>
<evidence type="ECO:0000256" key="11">
    <source>
        <dbReference type="ARBA" id="ARBA00078770"/>
    </source>
</evidence>
<dbReference type="FunFam" id="3.10.20.90:FF:000258">
    <property type="entry name" value="Ubiquitin carboxyl-terminal hydrolase 24"/>
    <property type="match status" value="1"/>
</dbReference>
<proteinExistence type="inferred from homology"/>
<dbReference type="SUPFAM" id="SSF46934">
    <property type="entry name" value="UBA-like"/>
    <property type="match status" value="1"/>
</dbReference>
<dbReference type="GO" id="GO:0004843">
    <property type="term" value="F:cysteine-type deubiquitinase activity"/>
    <property type="evidence" value="ECO:0007669"/>
    <property type="project" value="UniProtKB-EC"/>
</dbReference>
<evidence type="ECO:0000256" key="7">
    <source>
        <dbReference type="ARBA" id="ARBA00022801"/>
    </source>
</evidence>
<evidence type="ECO:0000256" key="12">
    <source>
        <dbReference type="ARBA" id="ARBA00082184"/>
    </source>
</evidence>
<reference evidence="17" key="1">
    <citation type="submission" date="2025-08" db="UniProtKB">
        <authorList>
            <consortium name="RefSeq"/>
        </authorList>
    </citation>
    <scope>IDENTIFICATION</scope>
</reference>
<evidence type="ECO:0000256" key="6">
    <source>
        <dbReference type="ARBA" id="ARBA00022786"/>
    </source>
</evidence>
<dbReference type="PROSITE" id="PS00972">
    <property type="entry name" value="USP_1"/>
    <property type="match status" value="1"/>
</dbReference>
<dbReference type="InterPro" id="IPR055176">
    <property type="entry name" value="UBP24/USP9X/USP9Y_UBL"/>
</dbReference>
<dbReference type="FunFam" id="3.90.70.10:FF:000022">
    <property type="entry name" value="Ubiquitin carboxyl-terminal hydrolase 24"/>
    <property type="match status" value="1"/>
</dbReference>
<dbReference type="InterPro" id="IPR018200">
    <property type="entry name" value="USP_CS"/>
</dbReference>